<dbReference type="Gene3D" id="3.30.200.20">
    <property type="entry name" value="Phosphorylase Kinase, domain 1"/>
    <property type="match status" value="1"/>
</dbReference>
<keyword evidence="4" id="KW-0808">Transferase</keyword>
<evidence type="ECO:0000256" key="5">
    <source>
        <dbReference type="ARBA" id="ARBA00022692"/>
    </source>
</evidence>
<accession>A0ABM4UER3</accession>
<keyword evidence="17" id="KW-1185">Reference proteome</keyword>
<keyword evidence="2" id="KW-1003">Cell membrane</keyword>
<dbReference type="RefSeq" id="XP_071905772.1">
    <property type="nucleotide sequence ID" value="XM_072049671.1"/>
</dbReference>
<dbReference type="PROSITE" id="PS00107">
    <property type="entry name" value="PROTEIN_KINASE_ATP"/>
    <property type="match status" value="1"/>
</dbReference>
<evidence type="ECO:0000256" key="1">
    <source>
        <dbReference type="ARBA" id="ARBA00004162"/>
    </source>
</evidence>
<reference evidence="18" key="1">
    <citation type="submission" date="2025-08" db="UniProtKB">
        <authorList>
            <consortium name="RefSeq"/>
        </authorList>
    </citation>
    <scope>IDENTIFICATION</scope>
    <source>
        <tissue evidence="18">Leaves</tissue>
    </source>
</reference>
<keyword evidence="10 14" id="KW-1133">Transmembrane helix</keyword>
<evidence type="ECO:0000256" key="4">
    <source>
        <dbReference type="ARBA" id="ARBA00022679"/>
    </source>
</evidence>
<keyword evidence="12" id="KW-1015">Disulfide bond</keyword>
<evidence type="ECO:0000313" key="17">
    <source>
        <dbReference type="Proteomes" id="UP001652660"/>
    </source>
</evidence>
<dbReference type="Proteomes" id="UP001652660">
    <property type="component" value="Chromosome 5e"/>
</dbReference>
<evidence type="ECO:0000313" key="18">
    <source>
        <dbReference type="RefSeq" id="XP_071905772.1"/>
    </source>
</evidence>
<evidence type="ECO:0000256" key="3">
    <source>
        <dbReference type="ARBA" id="ARBA00022527"/>
    </source>
</evidence>
<dbReference type="SUPFAM" id="SSF56112">
    <property type="entry name" value="Protein kinase-like (PK-like)"/>
    <property type="match status" value="1"/>
</dbReference>
<feature type="chain" id="PRO_5047203950" evidence="15">
    <location>
        <begin position="24"/>
        <end position="709"/>
    </location>
</feature>
<dbReference type="PROSITE" id="PS50011">
    <property type="entry name" value="PROTEIN_KINASE_DOM"/>
    <property type="match status" value="1"/>
</dbReference>
<evidence type="ECO:0000259" key="16">
    <source>
        <dbReference type="PROSITE" id="PS50011"/>
    </source>
</evidence>
<dbReference type="Gene3D" id="1.10.510.10">
    <property type="entry name" value="Transferase(Phosphotransferase) domain 1"/>
    <property type="match status" value="1"/>
</dbReference>
<evidence type="ECO:0000256" key="11">
    <source>
        <dbReference type="ARBA" id="ARBA00023136"/>
    </source>
</evidence>
<sequence>MMLFFIKPRIITALLLFLVVSISLQTCQVNSQCSKGCDLALASYNVWQNLNPTIIAQLFSVPTSTLITWNPVSIPDEDTVLEGTRVNIPFPCDCINGNLLAHVFNCSVSSGDTYDIIASHFYANLTSTTWLRRFNSYPENNIPDTGVLNVTVNCSCGNKAISKDYGLFITWPIEVGDTLESVAAANNLSADLISRYNPTANFTAGSGLLFIPAKGKLLQLDHLQVMEGNQIQFRALYHIDLSGNYRLLRQGGSIFSYWFILPLLISNYRMYLRIDVGIFDILGFATLGSGLSGGAISGISLAVVGVFFFAACGYLLVYRKRKAEKISLKDQFEQPASDNAAKAPESVNDAKRDSPGLGGVVVERSFEFSYEELAIATKGFSLANKIGEGGFGSVYYAELGGEKAAIKKMDLKAKREFVAELRVLTHVHHQNLVRLIGYCVKGSLFLVYEYIDNGNLSQHLRGSGCDTLSWSSRVQIAVDSARGLEYIHEHTIPAYIHRDIKSANILIDKDFRAKVADFGLAKLAEVGGSSLQSHLVGTFGYMAPEYANCGTVSPKVDVYAFGVMLYELISAKAAVVDGGSTTDTKGLVGLFEQVPIIPDSNDDLRKLVDPRLGDNYPIESVSKMFQLAKLCTHKKPESRPSMRSVIVALMALSSPKKDSKIFVPHLETEILKYEYSMIKSMETEVLGSETFTVTSVESEAYTIEEGIED</sequence>
<keyword evidence="6 15" id="KW-0732">Signal</keyword>
<evidence type="ECO:0000256" key="6">
    <source>
        <dbReference type="ARBA" id="ARBA00022729"/>
    </source>
</evidence>
<dbReference type="InterPro" id="IPR001245">
    <property type="entry name" value="Ser-Thr/Tyr_kinase_cat_dom"/>
</dbReference>
<evidence type="ECO:0000256" key="9">
    <source>
        <dbReference type="ARBA" id="ARBA00022840"/>
    </source>
</evidence>
<feature type="signal peptide" evidence="15">
    <location>
        <begin position="1"/>
        <end position="23"/>
    </location>
</feature>
<evidence type="ECO:0000256" key="15">
    <source>
        <dbReference type="SAM" id="SignalP"/>
    </source>
</evidence>
<keyword evidence="5 14" id="KW-0812">Transmembrane</keyword>
<feature type="binding site" evidence="13">
    <location>
        <position position="408"/>
    </location>
    <ligand>
        <name>ATP</name>
        <dbReference type="ChEBI" id="CHEBI:30616"/>
    </ligand>
</feature>
<dbReference type="GeneID" id="113687310"/>
<dbReference type="PANTHER" id="PTHR46204">
    <property type="entry name" value="CHITIN ELICITOR RECEPTOR KINASE 1-RELATED"/>
    <property type="match status" value="1"/>
</dbReference>
<dbReference type="InterPro" id="IPR044812">
    <property type="entry name" value="CERK1/LYK3-like"/>
</dbReference>
<proteinExistence type="predicted"/>
<dbReference type="InterPro" id="IPR017441">
    <property type="entry name" value="Protein_kinase_ATP_BS"/>
</dbReference>
<keyword evidence="7 13" id="KW-0547">Nucleotide-binding</keyword>
<protein>
    <submittedName>
        <fullName evidence="18">Chitin elicitor receptor kinase 1-like</fullName>
    </submittedName>
</protein>
<dbReference type="InterPro" id="IPR057097">
    <property type="entry name" value="LysM_RLK3/10"/>
</dbReference>
<dbReference type="PROSITE" id="PS00108">
    <property type="entry name" value="PROTEIN_KINASE_ST"/>
    <property type="match status" value="1"/>
</dbReference>
<evidence type="ECO:0000256" key="14">
    <source>
        <dbReference type="SAM" id="Phobius"/>
    </source>
</evidence>
<keyword evidence="11 14" id="KW-0472">Membrane</keyword>
<feature type="domain" description="Protein kinase" evidence="16">
    <location>
        <begin position="380"/>
        <end position="652"/>
    </location>
</feature>
<evidence type="ECO:0000256" key="13">
    <source>
        <dbReference type="PROSITE-ProRule" id="PRU10141"/>
    </source>
</evidence>
<keyword evidence="9 13" id="KW-0067">ATP-binding</keyword>
<feature type="transmembrane region" description="Helical" evidence="14">
    <location>
        <begin position="295"/>
        <end position="317"/>
    </location>
</feature>
<dbReference type="InterPro" id="IPR011009">
    <property type="entry name" value="Kinase-like_dom_sf"/>
</dbReference>
<comment type="subcellular location">
    <subcellularLocation>
        <location evidence="1">Cell membrane</location>
        <topology evidence="1">Single-pass membrane protein</topology>
    </subcellularLocation>
</comment>
<dbReference type="Pfam" id="PF23577">
    <property type="entry name" value="LysM_RLK"/>
    <property type="match status" value="1"/>
</dbReference>
<dbReference type="Pfam" id="PF07714">
    <property type="entry name" value="PK_Tyr_Ser-Thr"/>
    <property type="match status" value="1"/>
</dbReference>
<name>A0ABM4UER3_COFAR</name>
<gene>
    <name evidence="18" type="primary">LOC113687310</name>
</gene>
<evidence type="ECO:0000256" key="10">
    <source>
        <dbReference type="ARBA" id="ARBA00022989"/>
    </source>
</evidence>
<evidence type="ECO:0000256" key="7">
    <source>
        <dbReference type="ARBA" id="ARBA00022741"/>
    </source>
</evidence>
<dbReference type="InterPro" id="IPR008271">
    <property type="entry name" value="Ser/Thr_kinase_AS"/>
</dbReference>
<evidence type="ECO:0000256" key="12">
    <source>
        <dbReference type="ARBA" id="ARBA00023157"/>
    </source>
</evidence>
<dbReference type="CDD" id="cd14066">
    <property type="entry name" value="STKc_IRAK"/>
    <property type="match status" value="1"/>
</dbReference>
<evidence type="ECO:0000256" key="8">
    <source>
        <dbReference type="ARBA" id="ARBA00022777"/>
    </source>
</evidence>
<organism evidence="17 18">
    <name type="scientific">Coffea arabica</name>
    <name type="common">Arabian coffee</name>
    <dbReference type="NCBI Taxonomy" id="13443"/>
    <lineage>
        <taxon>Eukaryota</taxon>
        <taxon>Viridiplantae</taxon>
        <taxon>Streptophyta</taxon>
        <taxon>Embryophyta</taxon>
        <taxon>Tracheophyta</taxon>
        <taxon>Spermatophyta</taxon>
        <taxon>Magnoliopsida</taxon>
        <taxon>eudicotyledons</taxon>
        <taxon>Gunneridae</taxon>
        <taxon>Pentapetalae</taxon>
        <taxon>asterids</taxon>
        <taxon>lamiids</taxon>
        <taxon>Gentianales</taxon>
        <taxon>Rubiaceae</taxon>
        <taxon>Ixoroideae</taxon>
        <taxon>Gardenieae complex</taxon>
        <taxon>Bertiereae - Coffeeae clade</taxon>
        <taxon>Coffeeae</taxon>
        <taxon>Coffea</taxon>
    </lineage>
</organism>
<evidence type="ECO:0000256" key="2">
    <source>
        <dbReference type="ARBA" id="ARBA00022475"/>
    </source>
</evidence>
<keyword evidence="3" id="KW-0723">Serine/threonine-protein kinase</keyword>
<dbReference type="SMART" id="SM00220">
    <property type="entry name" value="S_TKc"/>
    <property type="match status" value="1"/>
</dbReference>
<keyword evidence="8" id="KW-0418">Kinase</keyword>
<dbReference type="PANTHER" id="PTHR46204:SF2">
    <property type="entry name" value="CHITIN ELICITOR RECEPTOR KINASE 1"/>
    <property type="match status" value="1"/>
</dbReference>
<dbReference type="InterPro" id="IPR000719">
    <property type="entry name" value="Prot_kinase_dom"/>
</dbReference>